<keyword evidence="2" id="KW-0808">Transferase</keyword>
<dbReference type="CDD" id="cd01949">
    <property type="entry name" value="GGDEF"/>
    <property type="match status" value="1"/>
</dbReference>
<dbReference type="GO" id="GO:0052621">
    <property type="term" value="F:diguanylate cyclase activity"/>
    <property type="evidence" value="ECO:0007669"/>
    <property type="project" value="UniProtKB-EC"/>
</dbReference>
<name>A0AAJ2NTU3_ALKPS</name>
<protein>
    <submittedName>
        <fullName evidence="2">GGDEF domain-containing protein</fullName>
        <ecNumber evidence="2">2.7.7.65</ecNumber>
    </submittedName>
</protein>
<comment type="caution">
    <text evidence="2">The sequence shown here is derived from an EMBL/GenBank/DDBJ whole genome shotgun (WGS) entry which is preliminary data.</text>
</comment>
<feature type="non-terminal residue" evidence="2">
    <location>
        <position position="1"/>
    </location>
</feature>
<evidence type="ECO:0000313" key="3">
    <source>
        <dbReference type="Proteomes" id="UP001285636"/>
    </source>
</evidence>
<dbReference type="EMBL" id="JAWJAY010001126">
    <property type="protein sequence ID" value="MDV2888228.1"/>
    <property type="molecule type" value="Genomic_DNA"/>
</dbReference>
<dbReference type="InterPro" id="IPR050469">
    <property type="entry name" value="Diguanylate_Cyclase"/>
</dbReference>
<reference evidence="2" key="1">
    <citation type="submission" date="2023-10" db="EMBL/GenBank/DDBJ databases">
        <title>Screening of Alkalihalophilus pseudofirmusBZ-TG-HK211 and Its Alleviation of Salt Stress on Rapeseed Growth.</title>
        <authorList>
            <person name="Zhao B."/>
            <person name="Guo T."/>
        </authorList>
    </citation>
    <scope>NUCLEOTIDE SEQUENCE</scope>
    <source>
        <strain evidence="2">BZ-TG-HK211</strain>
    </source>
</reference>
<feature type="non-terminal residue" evidence="2">
    <location>
        <position position="83"/>
    </location>
</feature>
<dbReference type="PROSITE" id="PS50887">
    <property type="entry name" value="GGDEF"/>
    <property type="match status" value="1"/>
</dbReference>
<dbReference type="Proteomes" id="UP001285636">
    <property type="component" value="Unassembled WGS sequence"/>
</dbReference>
<dbReference type="PANTHER" id="PTHR45138">
    <property type="entry name" value="REGULATORY COMPONENTS OF SENSORY TRANSDUCTION SYSTEM"/>
    <property type="match status" value="1"/>
</dbReference>
<dbReference type="Gene3D" id="3.30.70.270">
    <property type="match status" value="1"/>
</dbReference>
<dbReference type="InterPro" id="IPR029787">
    <property type="entry name" value="Nucleotide_cyclase"/>
</dbReference>
<dbReference type="GO" id="GO:0043709">
    <property type="term" value="P:cell adhesion involved in single-species biofilm formation"/>
    <property type="evidence" value="ECO:0007669"/>
    <property type="project" value="TreeGrafter"/>
</dbReference>
<accession>A0AAJ2NTU3</accession>
<dbReference type="InterPro" id="IPR043128">
    <property type="entry name" value="Rev_trsase/Diguanyl_cyclase"/>
</dbReference>
<keyword evidence="2" id="KW-0548">Nucleotidyltransferase</keyword>
<gene>
    <name evidence="2" type="ORF">RYX45_24005</name>
</gene>
<dbReference type="RefSeq" id="WP_323468210.1">
    <property type="nucleotide sequence ID" value="NZ_JAWJAY010001126.1"/>
</dbReference>
<dbReference type="GO" id="GO:1902201">
    <property type="term" value="P:negative regulation of bacterial-type flagellum-dependent cell motility"/>
    <property type="evidence" value="ECO:0007669"/>
    <property type="project" value="TreeGrafter"/>
</dbReference>
<sequence>TALRSGRGYAVAMLDIDHFKRINDSYGHHTGDQVIQAVAARIADGDRAGDCVARYGGEELAILFADSGAAEAGAITERLRQAV</sequence>
<dbReference type="InterPro" id="IPR000160">
    <property type="entry name" value="GGDEF_dom"/>
</dbReference>
<dbReference type="SUPFAM" id="SSF55073">
    <property type="entry name" value="Nucleotide cyclase"/>
    <property type="match status" value="1"/>
</dbReference>
<organism evidence="2 3">
    <name type="scientific">Alkalihalophilus pseudofirmus</name>
    <name type="common">Bacillus pseudofirmus</name>
    <dbReference type="NCBI Taxonomy" id="79885"/>
    <lineage>
        <taxon>Bacteria</taxon>
        <taxon>Bacillati</taxon>
        <taxon>Bacillota</taxon>
        <taxon>Bacilli</taxon>
        <taxon>Bacillales</taxon>
        <taxon>Bacillaceae</taxon>
        <taxon>Alkalihalophilus</taxon>
    </lineage>
</organism>
<feature type="domain" description="GGDEF" evidence="1">
    <location>
        <begin position="7"/>
        <end position="83"/>
    </location>
</feature>
<dbReference type="AlphaFoldDB" id="A0AAJ2NTU3"/>
<dbReference type="EC" id="2.7.7.65" evidence="2"/>
<evidence type="ECO:0000313" key="2">
    <source>
        <dbReference type="EMBL" id="MDV2888228.1"/>
    </source>
</evidence>
<proteinExistence type="predicted"/>
<evidence type="ECO:0000259" key="1">
    <source>
        <dbReference type="PROSITE" id="PS50887"/>
    </source>
</evidence>
<dbReference type="GO" id="GO:0005886">
    <property type="term" value="C:plasma membrane"/>
    <property type="evidence" value="ECO:0007669"/>
    <property type="project" value="TreeGrafter"/>
</dbReference>
<dbReference type="PANTHER" id="PTHR45138:SF9">
    <property type="entry name" value="DIGUANYLATE CYCLASE DGCM-RELATED"/>
    <property type="match status" value="1"/>
</dbReference>
<dbReference type="NCBIfam" id="TIGR00254">
    <property type="entry name" value="GGDEF"/>
    <property type="match status" value="1"/>
</dbReference>
<dbReference type="Pfam" id="PF00990">
    <property type="entry name" value="GGDEF"/>
    <property type="match status" value="1"/>
</dbReference>